<evidence type="ECO:0000313" key="2">
    <source>
        <dbReference type="Proteomes" id="UP000828941"/>
    </source>
</evidence>
<gene>
    <name evidence="1" type="ORF">L6164_034922</name>
</gene>
<accession>A0ACB9KW25</accession>
<proteinExistence type="predicted"/>
<dbReference type="Proteomes" id="UP000828941">
    <property type="component" value="Chromosome 13"/>
</dbReference>
<evidence type="ECO:0000313" key="1">
    <source>
        <dbReference type="EMBL" id="KAI4301669.1"/>
    </source>
</evidence>
<keyword evidence="2" id="KW-1185">Reference proteome</keyword>
<sequence length="787" mass="88197">MDDSCVVCADTLEWVAYGPCSHREVCSTCVVRLRFICGDCHCCLCKSESNVVFVTKALGDHTKLINDFSVFPVNPTEGRVGSYWYHEGTQAYFDDLDHYKMIKDMCRLSCGVCDKINEQKIEGTKRTAEFKNIEQLKSHLHHRHRLFMCNLCLEGRKIFVSEQKVYTKTQLDQHIKTGNSVIDGNECERGGFMGHPMCEFCQNPFYGDNELYSHMSTEHYTCHICQRRHTGQYEYYKDYDDLENHFREKHFLCENEECLAKKFVVFATESDFKRHNAGEHKGCIYLSRHNVVHQIPISLRYRQSTTNDGRGSEHNHDSLGNQRFWANLSIVNEENINNTSSSARRFNKVKSTVTESSANSFDVLATLQSEPSLRSNLAAGQNYRNRLLEESSFPPLPSASRSNRPESKSRLEEIGETTTVSRHHHRQNNKNVTNFSSRAQPITSIQPISSTSSSLQPSSVGDSPCSSLSKSATVTESSFPVNRGSLKNSISKSKISPISVNGSDEVQSSSLPVLKMEDVQTANKLLVEKIRTALHFDDNKLAAFREASAGYRRGSLNAEEFLAKVHEFGLSHLTLELARLCPDAQKQKQLIETYNLNMRIKPKDNNLGSDSGQPKKSSSRKGKEKCVDEGSLALADNSISCLNNVQYKSKSSEKELKSLSCAKGKSKVSGDDDRMDKSPCSRQAGTEQMSKMVSLSGGGCLKKDQVTEGAGNGNKQRKKIPKFPRNRLVNDVTAISDLDDSDPGPTHCLEQTPDRNQDPPRPVPLLGVWQNGGGKRIVAKTQIKLIK</sequence>
<protein>
    <submittedName>
        <fullName evidence="1">Uncharacterized protein</fullName>
    </submittedName>
</protein>
<dbReference type="EMBL" id="CM039438">
    <property type="protein sequence ID" value="KAI4301669.1"/>
    <property type="molecule type" value="Genomic_DNA"/>
</dbReference>
<organism evidence="1 2">
    <name type="scientific">Bauhinia variegata</name>
    <name type="common">Purple orchid tree</name>
    <name type="synonym">Phanera variegata</name>
    <dbReference type="NCBI Taxonomy" id="167791"/>
    <lineage>
        <taxon>Eukaryota</taxon>
        <taxon>Viridiplantae</taxon>
        <taxon>Streptophyta</taxon>
        <taxon>Embryophyta</taxon>
        <taxon>Tracheophyta</taxon>
        <taxon>Spermatophyta</taxon>
        <taxon>Magnoliopsida</taxon>
        <taxon>eudicotyledons</taxon>
        <taxon>Gunneridae</taxon>
        <taxon>Pentapetalae</taxon>
        <taxon>rosids</taxon>
        <taxon>fabids</taxon>
        <taxon>Fabales</taxon>
        <taxon>Fabaceae</taxon>
        <taxon>Cercidoideae</taxon>
        <taxon>Cercideae</taxon>
        <taxon>Bauhiniinae</taxon>
        <taxon>Bauhinia</taxon>
    </lineage>
</organism>
<reference evidence="1 2" key="1">
    <citation type="journal article" date="2022" name="DNA Res.">
        <title>Chromosomal-level genome assembly of the orchid tree Bauhinia variegata (Leguminosae; Cercidoideae) supports the allotetraploid origin hypothesis of Bauhinia.</title>
        <authorList>
            <person name="Zhong Y."/>
            <person name="Chen Y."/>
            <person name="Zheng D."/>
            <person name="Pang J."/>
            <person name="Liu Y."/>
            <person name="Luo S."/>
            <person name="Meng S."/>
            <person name="Qian L."/>
            <person name="Wei D."/>
            <person name="Dai S."/>
            <person name="Zhou R."/>
        </authorList>
    </citation>
    <scope>NUCLEOTIDE SEQUENCE [LARGE SCALE GENOMIC DNA]</scope>
    <source>
        <strain evidence="1">BV-YZ2020</strain>
    </source>
</reference>
<comment type="caution">
    <text evidence="1">The sequence shown here is derived from an EMBL/GenBank/DDBJ whole genome shotgun (WGS) entry which is preliminary data.</text>
</comment>
<name>A0ACB9KW25_BAUVA</name>